<accession>A0A5C3KGP1</accession>
<dbReference type="EMBL" id="ML210365">
    <property type="protein sequence ID" value="TFK19007.1"/>
    <property type="molecule type" value="Genomic_DNA"/>
</dbReference>
<organism evidence="1 2">
    <name type="scientific">Coprinopsis marcescibilis</name>
    <name type="common">Agaric fungus</name>
    <name type="synonym">Psathyrella marcescibilis</name>
    <dbReference type="NCBI Taxonomy" id="230819"/>
    <lineage>
        <taxon>Eukaryota</taxon>
        <taxon>Fungi</taxon>
        <taxon>Dikarya</taxon>
        <taxon>Basidiomycota</taxon>
        <taxon>Agaricomycotina</taxon>
        <taxon>Agaricomycetes</taxon>
        <taxon>Agaricomycetidae</taxon>
        <taxon>Agaricales</taxon>
        <taxon>Agaricineae</taxon>
        <taxon>Psathyrellaceae</taxon>
        <taxon>Coprinopsis</taxon>
    </lineage>
</organism>
<name>A0A5C3KGP1_COPMA</name>
<sequence>MAPFVVPILSEQAPNLEHLHLSFPITQASAAAIANTTRLRTVYVGCGAQLGFNLFLFCQQFATLPDLEGVTISSQNRALGSYVPPDEIFDDEHMQEHNEVFFNGTPEELDTFFQIHGLLLKPLTHIRELGPLPPSPTNGTGADSFPVLKRFSYGGTVVELTHLLEVPLRDTIELLELSVLFPSFPGQDNDDPRHWTQPFGAIRRKGSNLKLDSRHLHREQIRSSQRLNLDSDHYSPCSHFPA</sequence>
<proteinExistence type="predicted"/>
<dbReference type="OrthoDB" id="2631350at2759"/>
<evidence type="ECO:0000313" key="1">
    <source>
        <dbReference type="EMBL" id="TFK19007.1"/>
    </source>
</evidence>
<keyword evidence="2" id="KW-1185">Reference proteome</keyword>
<protein>
    <submittedName>
        <fullName evidence="1">Uncharacterized protein</fullName>
    </submittedName>
</protein>
<dbReference type="AlphaFoldDB" id="A0A5C3KGP1"/>
<dbReference type="Proteomes" id="UP000307440">
    <property type="component" value="Unassembled WGS sequence"/>
</dbReference>
<reference evidence="1 2" key="1">
    <citation type="journal article" date="2019" name="Nat. Ecol. Evol.">
        <title>Megaphylogeny resolves global patterns of mushroom evolution.</title>
        <authorList>
            <person name="Varga T."/>
            <person name="Krizsan K."/>
            <person name="Foldi C."/>
            <person name="Dima B."/>
            <person name="Sanchez-Garcia M."/>
            <person name="Sanchez-Ramirez S."/>
            <person name="Szollosi G.J."/>
            <person name="Szarkandi J.G."/>
            <person name="Papp V."/>
            <person name="Albert L."/>
            <person name="Andreopoulos W."/>
            <person name="Angelini C."/>
            <person name="Antonin V."/>
            <person name="Barry K.W."/>
            <person name="Bougher N.L."/>
            <person name="Buchanan P."/>
            <person name="Buyck B."/>
            <person name="Bense V."/>
            <person name="Catcheside P."/>
            <person name="Chovatia M."/>
            <person name="Cooper J."/>
            <person name="Damon W."/>
            <person name="Desjardin D."/>
            <person name="Finy P."/>
            <person name="Geml J."/>
            <person name="Haridas S."/>
            <person name="Hughes K."/>
            <person name="Justo A."/>
            <person name="Karasinski D."/>
            <person name="Kautmanova I."/>
            <person name="Kiss B."/>
            <person name="Kocsube S."/>
            <person name="Kotiranta H."/>
            <person name="LaButti K.M."/>
            <person name="Lechner B.E."/>
            <person name="Liimatainen K."/>
            <person name="Lipzen A."/>
            <person name="Lukacs Z."/>
            <person name="Mihaltcheva S."/>
            <person name="Morgado L.N."/>
            <person name="Niskanen T."/>
            <person name="Noordeloos M.E."/>
            <person name="Ohm R.A."/>
            <person name="Ortiz-Santana B."/>
            <person name="Ovrebo C."/>
            <person name="Racz N."/>
            <person name="Riley R."/>
            <person name="Savchenko A."/>
            <person name="Shiryaev A."/>
            <person name="Soop K."/>
            <person name="Spirin V."/>
            <person name="Szebenyi C."/>
            <person name="Tomsovsky M."/>
            <person name="Tulloss R.E."/>
            <person name="Uehling J."/>
            <person name="Grigoriev I.V."/>
            <person name="Vagvolgyi C."/>
            <person name="Papp T."/>
            <person name="Martin F.M."/>
            <person name="Miettinen O."/>
            <person name="Hibbett D.S."/>
            <person name="Nagy L.G."/>
        </authorList>
    </citation>
    <scope>NUCLEOTIDE SEQUENCE [LARGE SCALE GENOMIC DNA]</scope>
    <source>
        <strain evidence="1 2">CBS 121175</strain>
    </source>
</reference>
<evidence type="ECO:0000313" key="2">
    <source>
        <dbReference type="Proteomes" id="UP000307440"/>
    </source>
</evidence>
<gene>
    <name evidence="1" type="ORF">FA15DRAFT_709370</name>
</gene>